<evidence type="ECO:0000313" key="17">
    <source>
        <dbReference type="Proteomes" id="UP000254771"/>
    </source>
</evidence>
<evidence type="ECO:0000256" key="2">
    <source>
        <dbReference type="ARBA" id="ARBA00004515"/>
    </source>
</evidence>
<dbReference type="Proteomes" id="UP000254771">
    <property type="component" value="Unassembled WGS sequence"/>
</dbReference>
<proteinExistence type="inferred from homology"/>
<feature type="domain" description="Fumarate reductase/succinate dehydrogenase flavoprotein-like C-terminal" evidence="15">
    <location>
        <begin position="481"/>
        <end position="624"/>
    </location>
</feature>
<keyword evidence="9" id="KW-0560">Oxidoreductase</keyword>
<dbReference type="PANTHER" id="PTHR11632">
    <property type="entry name" value="SUCCINATE DEHYDROGENASE 2 FLAVOPROTEIN SUBUNIT"/>
    <property type="match status" value="1"/>
</dbReference>
<dbReference type="InterPro" id="IPR027477">
    <property type="entry name" value="Succ_DH/fumarate_Rdtase_cat_sf"/>
</dbReference>
<dbReference type="GO" id="GO:0009055">
    <property type="term" value="F:electron transfer activity"/>
    <property type="evidence" value="ECO:0007669"/>
    <property type="project" value="TreeGrafter"/>
</dbReference>
<evidence type="ECO:0000256" key="9">
    <source>
        <dbReference type="ARBA" id="ARBA00023002"/>
    </source>
</evidence>
<dbReference type="SUPFAM" id="SSF56425">
    <property type="entry name" value="Succinate dehydrogenase/fumarate reductase flavoprotein, catalytic domain"/>
    <property type="match status" value="1"/>
</dbReference>
<dbReference type="EC" id="1.3.5.1" evidence="4"/>
<dbReference type="InterPro" id="IPR011280">
    <property type="entry name" value="Succ_DH/Fum_Rdt_flav_su"/>
</dbReference>
<organism evidence="16 17">
    <name type="scientific">endosymbiont of Escarpia spicata</name>
    <dbReference type="NCBI Taxonomy" id="2200908"/>
    <lineage>
        <taxon>Bacteria</taxon>
        <taxon>Pseudomonadati</taxon>
        <taxon>Pseudomonadota</taxon>
        <taxon>Gammaproteobacteria</taxon>
        <taxon>sulfur-oxidizing symbionts</taxon>
    </lineage>
</organism>
<keyword evidence="8" id="KW-0249">Electron transport</keyword>
<dbReference type="InterPro" id="IPR015939">
    <property type="entry name" value="Fum_Rdtase/Succ_DH_flav-like_C"/>
</dbReference>
<dbReference type="GO" id="GO:0008177">
    <property type="term" value="F:succinate dehydrogenase (quinone) activity"/>
    <property type="evidence" value="ECO:0007669"/>
    <property type="project" value="UniProtKB-EC"/>
</dbReference>
<evidence type="ECO:0000256" key="5">
    <source>
        <dbReference type="ARBA" id="ARBA00022448"/>
    </source>
</evidence>
<keyword evidence="17" id="KW-1185">Reference proteome</keyword>
<evidence type="ECO:0000256" key="8">
    <source>
        <dbReference type="ARBA" id="ARBA00022982"/>
    </source>
</evidence>
<dbReference type="SUPFAM" id="SSF46977">
    <property type="entry name" value="Succinate dehydrogenase/fumarate reductase flavoprotein C-terminal domain"/>
    <property type="match status" value="1"/>
</dbReference>
<dbReference type="AlphaFoldDB" id="A0A370DJI3"/>
<evidence type="ECO:0000256" key="10">
    <source>
        <dbReference type="ARBA" id="ARBA00023136"/>
    </source>
</evidence>
<keyword evidence="6" id="KW-0285">Flavoprotein</keyword>
<dbReference type="Pfam" id="PF00890">
    <property type="entry name" value="FAD_binding_2"/>
    <property type="match status" value="1"/>
</dbReference>
<evidence type="ECO:0000256" key="13">
    <source>
        <dbReference type="SAM" id="MobiDB-lite"/>
    </source>
</evidence>
<protein>
    <recommendedName>
        <fullName evidence="4">succinate dehydrogenase</fullName>
        <ecNumber evidence="4">1.3.5.1</ecNumber>
    </recommendedName>
</protein>
<evidence type="ECO:0000256" key="12">
    <source>
        <dbReference type="PIRSR" id="PIRSR630664-50"/>
    </source>
</evidence>
<dbReference type="GO" id="GO:0005886">
    <property type="term" value="C:plasma membrane"/>
    <property type="evidence" value="ECO:0007669"/>
    <property type="project" value="UniProtKB-SubCell"/>
</dbReference>
<dbReference type="InterPro" id="IPR037099">
    <property type="entry name" value="Fum_R/Succ_DH_flav-like_C_sf"/>
</dbReference>
<dbReference type="PROSITE" id="PS00504">
    <property type="entry name" value="FRD_SDH_FAD_BINDING"/>
    <property type="match status" value="1"/>
</dbReference>
<dbReference type="GO" id="GO:0009061">
    <property type="term" value="P:anaerobic respiration"/>
    <property type="evidence" value="ECO:0007669"/>
    <property type="project" value="TreeGrafter"/>
</dbReference>
<evidence type="ECO:0000256" key="1">
    <source>
        <dbReference type="ARBA" id="ARBA00001974"/>
    </source>
</evidence>
<evidence type="ECO:0000256" key="7">
    <source>
        <dbReference type="ARBA" id="ARBA00022827"/>
    </source>
</evidence>
<comment type="catalytic activity">
    <reaction evidence="11">
        <text>a quinone + succinate = fumarate + a quinol</text>
        <dbReference type="Rhea" id="RHEA:40523"/>
        <dbReference type="ChEBI" id="CHEBI:24646"/>
        <dbReference type="ChEBI" id="CHEBI:29806"/>
        <dbReference type="ChEBI" id="CHEBI:30031"/>
        <dbReference type="ChEBI" id="CHEBI:132124"/>
        <dbReference type="EC" id="1.3.5.1"/>
    </reaction>
</comment>
<dbReference type="Gene3D" id="3.90.700.10">
    <property type="entry name" value="Succinate dehydrogenase/fumarate reductase flavoprotein, catalytic domain"/>
    <property type="match status" value="1"/>
</dbReference>
<evidence type="ECO:0000259" key="15">
    <source>
        <dbReference type="Pfam" id="PF02910"/>
    </source>
</evidence>
<keyword evidence="5" id="KW-0813">Transport</keyword>
<name>A0A370DJI3_9GAMM</name>
<sequence>MKNRPLVIVIGGGLGGLWTTLRIVEAGFSVELFSLFEVKRSHSVCAQGGINAVLDTKGQRDSVRQHLIDTVKGGSYLANQPPIQSMCEEAPGLIRTFERMGVTFSRTPEGLMDLRLFGGVKNKRTCFAGASTGQQLMYGVDEQVRRHEAQGSVHKREWWEFLSLVLDNNGHCKGIIAFNLHSLEVRAFRADAVVMATGGMGKVYGHRTTNSTNSTGAAAFRCYLQGARFANAEFFQFHPTAMLGDDKTRLMSEAARGEGGRLWVPKRPDDSRDPRSIPENERFYFLEEWYPSYGNTVPRDVASRAIWKIVREQGQGVGGADKVYLDLTHLDKKFVTARLGAILDIYRKFHGSDPLESPMEIFPSAHYAMGGLWINYEKDEQSGGLKYGSPRNHATNIPGLYACGECDSGYHGANRLGANSLLSASFSGRVTGESVATYLQGLEQSSNETPSRFFAEGVAREQAINEGLLKSNGHENPYRLHDELGALMTGKVGVVRDNPTLDLAYDELLALEQRSRSVGLGDRCGWSNQSLAETRQVQEMIRLSAVITRCARARDECRGAHYKPEFRLTIPEGKFPGDPEFEAYREAWKRKNDKWLKTTLAEHDGDGPRISYEAVDTSIIPPEQPRDYR</sequence>
<dbReference type="Gene3D" id="3.50.50.60">
    <property type="entry name" value="FAD/NAD(P)-binding domain"/>
    <property type="match status" value="1"/>
</dbReference>
<dbReference type="InterPro" id="IPR030664">
    <property type="entry name" value="SdhA/FrdA/AprA"/>
</dbReference>
<evidence type="ECO:0000256" key="4">
    <source>
        <dbReference type="ARBA" id="ARBA00012792"/>
    </source>
</evidence>
<feature type="domain" description="FAD-dependent oxidoreductase 2 FAD-binding" evidence="14">
    <location>
        <begin position="7"/>
        <end position="421"/>
    </location>
</feature>
<gene>
    <name evidence="16" type="primary">sdhA</name>
    <name evidence="16" type="ORF">DIZ78_11685</name>
</gene>
<keyword evidence="7" id="KW-0274">FAD</keyword>
<evidence type="ECO:0000256" key="6">
    <source>
        <dbReference type="ARBA" id="ARBA00022630"/>
    </source>
</evidence>
<accession>A0A370DJI3</accession>
<comment type="subcellular location">
    <subcellularLocation>
        <location evidence="2">Cell inner membrane</location>
        <topology evidence="2">Peripheral membrane protein</topology>
        <orientation evidence="2">Cytoplasmic side</orientation>
    </subcellularLocation>
</comment>
<keyword evidence="10" id="KW-0472">Membrane</keyword>
<dbReference type="SUPFAM" id="SSF51905">
    <property type="entry name" value="FAD/NAD(P)-binding domain"/>
    <property type="match status" value="1"/>
</dbReference>
<dbReference type="GO" id="GO:0050660">
    <property type="term" value="F:flavin adenine dinucleotide binding"/>
    <property type="evidence" value="ECO:0007669"/>
    <property type="project" value="TreeGrafter"/>
</dbReference>
<comment type="cofactor">
    <cofactor evidence="1">
        <name>FAD</name>
        <dbReference type="ChEBI" id="CHEBI:57692"/>
    </cofactor>
</comment>
<reference evidence="16 17" key="1">
    <citation type="journal article" date="2018" name="ISME J.">
        <title>Endosymbiont genomes yield clues of tubeworm success.</title>
        <authorList>
            <person name="Li Y."/>
            <person name="Liles M.R."/>
            <person name="Halanych K.M."/>
        </authorList>
    </citation>
    <scope>NUCLEOTIDE SEQUENCE [LARGE SCALE GENOMIC DNA]</scope>
    <source>
        <strain evidence="16">A1462</strain>
    </source>
</reference>
<dbReference type="InterPro" id="IPR003953">
    <property type="entry name" value="FAD-dep_OxRdtase_2_FAD-bd"/>
</dbReference>
<dbReference type="PANTHER" id="PTHR11632:SF53">
    <property type="entry name" value="SUCCINATE DEHYDROGENASE FLAVOPROTEIN SUBUNIT"/>
    <property type="match status" value="1"/>
</dbReference>
<dbReference type="Gene3D" id="1.20.58.100">
    <property type="entry name" value="Fumarate reductase/succinate dehydrogenase flavoprotein-like, C-terminal domain"/>
    <property type="match status" value="1"/>
</dbReference>
<evidence type="ECO:0000313" key="16">
    <source>
        <dbReference type="EMBL" id="RDH85075.1"/>
    </source>
</evidence>
<comment type="similarity">
    <text evidence="3">Belongs to the FAD-dependent oxidoreductase 2 family. FRD/SDH subfamily.</text>
</comment>
<evidence type="ECO:0000256" key="11">
    <source>
        <dbReference type="ARBA" id="ARBA00049220"/>
    </source>
</evidence>
<dbReference type="InterPro" id="IPR036188">
    <property type="entry name" value="FAD/NAD-bd_sf"/>
</dbReference>
<dbReference type="InterPro" id="IPR003952">
    <property type="entry name" value="FRD_SDH_FAD_BS"/>
</dbReference>
<comment type="caution">
    <text evidence="16">The sequence shown here is derived from an EMBL/GenBank/DDBJ whole genome shotgun (WGS) entry which is preliminary data.</text>
</comment>
<feature type="region of interest" description="Disordered" evidence="13">
    <location>
        <begin position="605"/>
        <end position="629"/>
    </location>
</feature>
<dbReference type="NCBIfam" id="TIGR01811">
    <property type="entry name" value="sdhA_Bsu"/>
    <property type="match status" value="1"/>
</dbReference>
<feature type="active site" description="Proton acceptor" evidence="12">
    <location>
        <position position="299"/>
    </location>
</feature>
<evidence type="ECO:0000259" key="14">
    <source>
        <dbReference type="Pfam" id="PF00890"/>
    </source>
</evidence>
<evidence type="ECO:0000256" key="3">
    <source>
        <dbReference type="ARBA" id="ARBA00008040"/>
    </source>
</evidence>
<dbReference type="Pfam" id="PF02910">
    <property type="entry name" value="Succ_DH_flav_C"/>
    <property type="match status" value="1"/>
</dbReference>
<dbReference type="EMBL" id="QFXE01000014">
    <property type="protein sequence ID" value="RDH85075.1"/>
    <property type="molecule type" value="Genomic_DNA"/>
</dbReference>